<proteinExistence type="predicted"/>
<evidence type="ECO:0000313" key="1">
    <source>
        <dbReference type="EMBL" id="SHK43345.1"/>
    </source>
</evidence>
<accession>A0A1M6SF91</accession>
<sequence>MSFTDTFIQRLLEVSGLESLAEIRPYLDGYAHLKPEQFSLPYRAFGEYLDNLSDDDVKRVVDNLCVRLQSVEQQKKELYYLIYQSDCLIDQAEMEILSNYLFGNNYYVSIRMLMDEIHKIVHLQTDSKATDEYILDDDEDDVTRIIALSHIPSTGKAEETLSEREVASSIQLISPFQVNAFTSYTLHMVVNQQIGFYLPDHVWEVVDGGFENYWDNEVGYGGHFDNDSMFSSMKNSLTDGNYMLPNGLLYKIVKSITAFIDLIPGVVIHDD</sequence>
<dbReference type="Proteomes" id="UP000184130">
    <property type="component" value="Unassembled WGS sequence"/>
</dbReference>
<dbReference type="AlphaFoldDB" id="A0A1M6SF91"/>
<name>A0A1M6SF91_XYLRU</name>
<dbReference type="RefSeq" id="WP_073205082.1">
    <property type="nucleotide sequence ID" value="NZ_FRBD01000003.1"/>
</dbReference>
<reference evidence="1 2" key="1">
    <citation type="submission" date="2016-11" db="EMBL/GenBank/DDBJ databases">
        <authorList>
            <person name="Jaros S."/>
            <person name="Januszkiewicz K."/>
            <person name="Wedrychowicz H."/>
        </authorList>
    </citation>
    <scope>NUCLEOTIDE SEQUENCE [LARGE SCALE GENOMIC DNA]</scope>
    <source>
        <strain evidence="1 2">KHT3</strain>
    </source>
</reference>
<gene>
    <name evidence="1" type="ORF">SAMN05216463_103159</name>
</gene>
<dbReference type="EMBL" id="FRBD01000003">
    <property type="protein sequence ID" value="SHK43345.1"/>
    <property type="molecule type" value="Genomic_DNA"/>
</dbReference>
<evidence type="ECO:0000313" key="2">
    <source>
        <dbReference type="Proteomes" id="UP000184130"/>
    </source>
</evidence>
<protein>
    <submittedName>
        <fullName evidence="1">Uncharacterized protein</fullName>
    </submittedName>
</protein>
<organism evidence="1 2">
    <name type="scientific">Xylanibacter ruminicola</name>
    <name type="common">Prevotella ruminicola</name>
    <dbReference type="NCBI Taxonomy" id="839"/>
    <lineage>
        <taxon>Bacteria</taxon>
        <taxon>Pseudomonadati</taxon>
        <taxon>Bacteroidota</taxon>
        <taxon>Bacteroidia</taxon>
        <taxon>Bacteroidales</taxon>
        <taxon>Prevotellaceae</taxon>
        <taxon>Xylanibacter</taxon>
    </lineage>
</organism>